<keyword evidence="2" id="KW-1185">Reference proteome</keyword>
<reference evidence="1" key="1">
    <citation type="submission" date="2022-12" db="EMBL/GenBank/DDBJ databases">
        <title>Reference genome sequencing for broad-spectrum identification of bacterial and archaeal isolates by mass spectrometry.</title>
        <authorList>
            <person name="Sekiguchi Y."/>
            <person name="Tourlousse D.M."/>
        </authorList>
    </citation>
    <scope>NUCLEOTIDE SEQUENCE</scope>
    <source>
        <strain evidence="1">ASRB1</strain>
    </source>
</reference>
<protein>
    <submittedName>
        <fullName evidence="1">Uncharacterized protein</fullName>
    </submittedName>
</protein>
<accession>A0A9W6L9P2</accession>
<dbReference type="EMBL" id="BSDR01000001">
    <property type="protein sequence ID" value="GLI35251.1"/>
    <property type="molecule type" value="Genomic_DNA"/>
</dbReference>
<gene>
    <name evidence="1" type="ORF">DAMNIGENAA_26840</name>
</gene>
<evidence type="ECO:0000313" key="2">
    <source>
        <dbReference type="Proteomes" id="UP001144372"/>
    </source>
</evidence>
<dbReference type="AlphaFoldDB" id="A0A9W6L9P2"/>
<organism evidence="1 2">
    <name type="scientific">Desulforhabdus amnigena</name>
    <dbReference type="NCBI Taxonomy" id="40218"/>
    <lineage>
        <taxon>Bacteria</taxon>
        <taxon>Pseudomonadati</taxon>
        <taxon>Thermodesulfobacteriota</taxon>
        <taxon>Syntrophobacteria</taxon>
        <taxon>Syntrophobacterales</taxon>
        <taxon>Syntrophobacteraceae</taxon>
        <taxon>Desulforhabdus</taxon>
    </lineage>
</organism>
<evidence type="ECO:0000313" key="1">
    <source>
        <dbReference type="EMBL" id="GLI35251.1"/>
    </source>
</evidence>
<name>A0A9W6L9P2_9BACT</name>
<proteinExistence type="predicted"/>
<comment type="caution">
    <text evidence="1">The sequence shown here is derived from an EMBL/GenBank/DDBJ whole genome shotgun (WGS) entry which is preliminary data.</text>
</comment>
<sequence length="58" mass="6201">MPDIFGELRVLRAYPKTYLGSGHPPLIPPSRGELKGGVAKSTGGFWIGSYSRSGVLPE</sequence>
<dbReference type="Proteomes" id="UP001144372">
    <property type="component" value="Unassembled WGS sequence"/>
</dbReference>